<keyword evidence="2" id="KW-1185">Reference proteome</keyword>
<organism evidence="1 2">
    <name type="scientific">Zooshikella harenae</name>
    <dbReference type="NCBI Taxonomy" id="2827238"/>
    <lineage>
        <taxon>Bacteria</taxon>
        <taxon>Pseudomonadati</taxon>
        <taxon>Pseudomonadota</taxon>
        <taxon>Gammaproteobacteria</taxon>
        <taxon>Oceanospirillales</taxon>
        <taxon>Zooshikellaceae</taxon>
        <taxon>Zooshikella</taxon>
    </lineage>
</organism>
<comment type="caution">
    <text evidence="1">The sequence shown here is derived from an EMBL/GenBank/DDBJ whole genome shotgun (WGS) entry which is preliminary data.</text>
</comment>
<evidence type="ECO:0000313" key="1">
    <source>
        <dbReference type="EMBL" id="MBU2712860.1"/>
    </source>
</evidence>
<sequence length="81" mass="9240">MNVPLRHGQIENFAHHSVYTDGRYIFDPFVSADPIPQSQYLKMLNEANPDGVSWRISSPEIPNEVNIDEIISNIKLNKGNF</sequence>
<gene>
    <name evidence="1" type="ORF">KCG35_17470</name>
</gene>
<dbReference type="RefSeq" id="WP_215821083.1">
    <property type="nucleotide sequence ID" value="NZ_JAGSOY010000052.1"/>
</dbReference>
<proteinExistence type="predicted"/>
<dbReference type="EMBL" id="JAGSOY010000052">
    <property type="protein sequence ID" value="MBU2712860.1"/>
    <property type="molecule type" value="Genomic_DNA"/>
</dbReference>
<name>A0ABS5ZHX6_9GAMM</name>
<evidence type="ECO:0000313" key="2">
    <source>
        <dbReference type="Proteomes" id="UP000690515"/>
    </source>
</evidence>
<protein>
    <submittedName>
        <fullName evidence="1">Uncharacterized protein</fullName>
    </submittedName>
</protein>
<dbReference type="Proteomes" id="UP000690515">
    <property type="component" value="Unassembled WGS sequence"/>
</dbReference>
<accession>A0ABS5ZHX6</accession>
<reference evidence="1 2" key="1">
    <citation type="submission" date="2021-04" db="EMBL/GenBank/DDBJ databases">
        <authorList>
            <person name="Pira H."/>
            <person name="Risdian C."/>
            <person name="Wink J."/>
        </authorList>
    </citation>
    <scope>NUCLEOTIDE SEQUENCE [LARGE SCALE GENOMIC DNA]</scope>
    <source>
        <strain evidence="1 2">WH53</strain>
    </source>
</reference>